<protein>
    <submittedName>
        <fullName evidence="3">Uncharacterized protein</fullName>
    </submittedName>
</protein>
<evidence type="ECO:0000256" key="1">
    <source>
        <dbReference type="SAM" id="MobiDB-lite"/>
    </source>
</evidence>
<dbReference type="EMBL" id="JMCC02000033">
    <property type="protein sequence ID" value="KIG16733.1"/>
    <property type="molecule type" value="Genomic_DNA"/>
</dbReference>
<reference evidence="3 4" key="1">
    <citation type="submission" date="2014-12" db="EMBL/GenBank/DDBJ databases">
        <title>Genome assembly of Enhygromyxa salina DSM 15201.</title>
        <authorList>
            <person name="Sharma G."/>
            <person name="Subramanian S."/>
        </authorList>
    </citation>
    <scope>NUCLEOTIDE SEQUENCE [LARGE SCALE GENOMIC DNA]</scope>
    <source>
        <strain evidence="3 4">DSM 15201</strain>
    </source>
</reference>
<keyword evidence="2" id="KW-1133">Transmembrane helix</keyword>
<dbReference type="Proteomes" id="UP000031599">
    <property type="component" value="Unassembled WGS sequence"/>
</dbReference>
<proteinExistence type="predicted"/>
<comment type="caution">
    <text evidence="3">The sequence shown here is derived from an EMBL/GenBank/DDBJ whole genome shotgun (WGS) entry which is preliminary data.</text>
</comment>
<name>A0A0C2A030_9BACT</name>
<evidence type="ECO:0000256" key="2">
    <source>
        <dbReference type="SAM" id="Phobius"/>
    </source>
</evidence>
<sequence>MFALVIAWPVVARAAARVVAPLGWSESARAAPAAQRRAGEWKDALGLRLEQVLSERDGDLFAETVAVFERPEPVTEQVFSTDAAAIEALASVVAPIVGEQPPEAAQIREISNGERVVWARWSVNELVYECVLAPSGSTATIVIMAALPNDFGFQRERLDEIVASLEGVTAPMPRFSLVSWLVGAVLVWLAMALALHAVMLAFVDQDHDHKQAGTRASLVLLALVAVGTVAAYMTLGDREAAIIHSGGSLNGLTVWILLAGIIVAGGHFLITSRLDRGVVRSAPETGAFASGTYGTSDVLRSSITRTNMRMRTEDLAATSGSWVSGPAGVPADTQQPNDLEDSGVYGPP</sequence>
<keyword evidence="2" id="KW-0472">Membrane</keyword>
<evidence type="ECO:0000313" key="3">
    <source>
        <dbReference type="EMBL" id="KIG16733.1"/>
    </source>
</evidence>
<feature type="transmembrane region" description="Helical" evidence="2">
    <location>
        <begin position="215"/>
        <end position="232"/>
    </location>
</feature>
<keyword evidence="2" id="KW-0812">Transmembrane</keyword>
<dbReference type="AlphaFoldDB" id="A0A0C2A030"/>
<evidence type="ECO:0000313" key="4">
    <source>
        <dbReference type="Proteomes" id="UP000031599"/>
    </source>
</evidence>
<accession>A0A0C2A030</accession>
<feature type="transmembrane region" description="Helical" evidence="2">
    <location>
        <begin position="177"/>
        <end position="203"/>
    </location>
</feature>
<gene>
    <name evidence="3" type="ORF">DB30_04206</name>
</gene>
<feature type="region of interest" description="Disordered" evidence="1">
    <location>
        <begin position="318"/>
        <end position="348"/>
    </location>
</feature>
<feature type="transmembrane region" description="Helical" evidence="2">
    <location>
        <begin position="252"/>
        <end position="270"/>
    </location>
</feature>
<organism evidence="3 4">
    <name type="scientific">Enhygromyxa salina</name>
    <dbReference type="NCBI Taxonomy" id="215803"/>
    <lineage>
        <taxon>Bacteria</taxon>
        <taxon>Pseudomonadati</taxon>
        <taxon>Myxococcota</taxon>
        <taxon>Polyangia</taxon>
        <taxon>Nannocystales</taxon>
        <taxon>Nannocystaceae</taxon>
        <taxon>Enhygromyxa</taxon>
    </lineage>
</organism>